<comment type="cofactor">
    <cofactor evidence="1">
        <name>pyrroloquinoline quinone</name>
        <dbReference type="ChEBI" id="CHEBI:58442"/>
    </cofactor>
</comment>
<evidence type="ECO:0000256" key="1">
    <source>
        <dbReference type="ARBA" id="ARBA00001931"/>
    </source>
</evidence>
<dbReference type="Gene3D" id="2.140.10.10">
    <property type="entry name" value="Quinoprotein alcohol dehydrogenase-like superfamily"/>
    <property type="match status" value="2"/>
</dbReference>
<evidence type="ECO:0000313" key="6">
    <source>
        <dbReference type="EMBL" id="OLF12776.1"/>
    </source>
</evidence>
<feature type="domain" description="Pyrrolo-quinoline quinone repeat" evidence="5">
    <location>
        <begin position="364"/>
        <end position="497"/>
    </location>
</feature>
<dbReference type="Pfam" id="PF13360">
    <property type="entry name" value="PQQ_2"/>
    <property type="match status" value="1"/>
</dbReference>
<keyword evidence="3" id="KW-0560">Oxidoreductase</keyword>
<organism evidence="6 7">
    <name type="scientific">Actinophytocola xinjiangensis</name>
    <dbReference type="NCBI Taxonomy" id="485602"/>
    <lineage>
        <taxon>Bacteria</taxon>
        <taxon>Bacillati</taxon>
        <taxon>Actinomycetota</taxon>
        <taxon>Actinomycetes</taxon>
        <taxon>Pseudonocardiales</taxon>
        <taxon>Pseudonocardiaceae</taxon>
    </lineage>
</organism>
<proteinExistence type="inferred from homology"/>
<dbReference type="PANTHER" id="PTHR32303">
    <property type="entry name" value="QUINOPROTEIN ALCOHOL DEHYDROGENASE (CYTOCHROME C)"/>
    <property type="match status" value="1"/>
</dbReference>
<dbReference type="AlphaFoldDB" id="A0A7Z0WQT7"/>
<sequence>MLSRPASPRRRLPRLFLTLSAVVGLLGLATPASSVENVPEKRSSNWATWQKDLSGSRHNAAETRFTEQSVAGLELKWSFVFPDVDGATGSQPAVVDGTLYVGSRDAKFYALDATTGATKWVYDVTPISGPVDAAKTNALRDGPAVSGDKVIFGDYRGYVYALNKDTGALIWSTKVSDHDLAALTGSPLVHRGRVYIGVSSSEAKQSGDPNYPCCTFRGALVALDLDTGEVDWRYHTMPPSARDGEWPDGSPRFAPAGAPVWNSPAVDTGSNTVYFGTGQTYTGDAGDHNSVIALDATTGALRWKQQMNEEDTWTVGCMLPDPKPHCEGLDGGTNLDYDFGASPNVFTAGGRTLVGVGQKSGVYHTFDARTGEIVWQQQVGIPSPNGGWGGVQWGSSYDGQRLYVATWQANPGTLFALDPATGRILWRTPAPENGCVTGGAVGAPGTCSRSHISAVSTTPGLVYEGAADGKMRIYRAGDGEVVWEYDTIRQYTGVNAQTAAGGSISGNSGAVIANGMLYVQSGYYEYYGIPGRVLLAFGF</sequence>
<dbReference type="GO" id="GO:0016491">
    <property type="term" value="F:oxidoreductase activity"/>
    <property type="evidence" value="ECO:0007669"/>
    <property type="project" value="UniProtKB-KW"/>
</dbReference>
<feature type="domain" description="Pyrrolo-quinoline quinone repeat" evidence="4">
    <location>
        <begin position="46"/>
        <end position="313"/>
    </location>
</feature>
<dbReference type="SMART" id="SM00564">
    <property type="entry name" value="PQQ"/>
    <property type="match status" value="7"/>
</dbReference>
<dbReference type="EMBL" id="MSIF01000002">
    <property type="protein sequence ID" value="OLF12776.1"/>
    <property type="molecule type" value="Genomic_DNA"/>
</dbReference>
<dbReference type="SUPFAM" id="SSF50998">
    <property type="entry name" value="Quinoprotein alcohol dehydrogenase-like"/>
    <property type="match status" value="1"/>
</dbReference>
<reference evidence="6 7" key="1">
    <citation type="submission" date="2016-12" db="EMBL/GenBank/DDBJ databases">
        <title>The draft genome sequence of Actinophytocola xinjiangensis.</title>
        <authorList>
            <person name="Wang W."/>
            <person name="Yuan L."/>
        </authorList>
    </citation>
    <scope>NUCLEOTIDE SEQUENCE [LARGE SCALE GENOMIC DNA]</scope>
    <source>
        <strain evidence="6 7">CGMCC 4.4663</strain>
    </source>
</reference>
<dbReference type="Proteomes" id="UP000185696">
    <property type="component" value="Unassembled WGS sequence"/>
</dbReference>
<dbReference type="InterPro" id="IPR018391">
    <property type="entry name" value="PQQ_b-propeller_rpt"/>
</dbReference>
<evidence type="ECO:0000259" key="5">
    <source>
        <dbReference type="Pfam" id="PF13360"/>
    </source>
</evidence>
<evidence type="ECO:0000256" key="2">
    <source>
        <dbReference type="ARBA" id="ARBA00008156"/>
    </source>
</evidence>
<dbReference type="OrthoDB" id="256225at2"/>
<dbReference type="InterPro" id="IPR002372">
    <property type="entry name" value="PQQ_rpt_dom"/>
</dbReference>
<name>A0A7Z0WQT7_9PSEU</name>
<dbReference type="Pfam" id="PF01011">
    <property type="entry name" value="PQQ"/>
    <property type="match status" value="1"/>
</dbReference>
<protein>
    <recommendedName>
        <fullName evidence="4 5">Pyrrolo-quinoline quinone repeat domain-containing protein</fullName>
    </recommendedName>
</protein>
<gene>
    <name evidence="6" type="ORF">BLA60_05755</name>
</gene>
<comment type="similarity">
    <text evidence="2">Belongs to the bacterial PQQ dehydrogenase family.</text>
</comment>
<evidence type="ECO:0000256" key="3">
    <source>
        <dbReference type="ARBA" id="ARBA00023002"/>
    </source>
</evidence>
<keyword evidence="7" id="KW-1185">Reference proteome</keyword>
<comment type="caution">
    <text evidence="6">The sequence shown here is derived from an EMBL/GenBank/DDBJ whole genome shotgun (WGS) entry which is preliminary data.</text>
</comment>
<dbReference type="PANTHER" id="PTHR32303:SF10">
    <property type="entry name" value="OUTER MEMBRANE PROTEIN ASSEMBLY FACTOR BAMB"/>
    <property type="match status" value="1"/>
</dbReference>
<accession>A0A7Z0WQT7</accession>
<evidence type="ECO:0000313" key="7">
    <source>
        <dbReference type="Proteomes" id="UP000185696"/>
    </source>
</evidence>
<dbReference type="InterPro" id="IPR011047">
    <property type="entry name" value="Quinoprotein_ADH-like_sf"/>
</dbReference>
<evidence type="ECO:0000259" key="4">
    <source>
        <dbReference type="Pfam" id="PF01011"/>
    </source>
</evidence>